<evidence type="ECO:0000313" key="3">
    <source>
        <dbReference type="Proteomes" id="UP000736335"/>
    </source>
</evidence>
<protein>
    <submittedName>
        <fullName evidence="2">Uncharacterized protein</fullName>
    </submittedName>
</protein>
<gene>
    <name evidence="2" type="ORF">BJ322DRAFT_1108069</name>
</gene>
<sequence length="366" mass="40455">MFKADVWEMPFASPSPPSGWSQPSQKLSHLSLPPHHQYLEMTFWVLLGDVQPALFLQDEVPEVELIGRRTPPFPVHIQCRSYKHAQEVSSIHDELAEMHAEGPTPMQLASSLYASHNLPKVFTDNVAWWTILNGATFKGIIHSDRHKADQTDRHPYPSFCRSFCLRDALIHIILGGDKAAFAEITAANLTLPMDRLTLTAISYHTSEEQGRERSSLSSGKSRRLDSFSKSSSSSSTSSTSTVKTPHVIERGCGPVIKPALCPQQVQTKHPPSPPIVYKYIRGAAGVVGSITDPTGVTSINYKVTENAVGGMCAKYLDAHGYGKDAIRTIADTYQSAIDMEDFVSCASGCGMLVMELEWFWEFSWCP</sequence>
<reference evidence="2" key="2">
    <citation type="submission" date="2020-11" db="EMBL/GenBank/DDBJ databases">
        <authorList>
            <consortium name="DOE Joint Genome Institute"/>
            <person name="Kuo A."/>
            <person name="Miyauchi S."/>
            <person name="Kiss E."/>
            <person name="Drula E."/>
            <person name="Kohler A."/>
            <person name="Sanchez-Garcia M."/>
            <person name="Andreopoulos B."/>
            <person name="Barry K.W."/>
            <person name="Bonito G."/>
            <person name="Buee M."/>
            <person name="Carver A."/>
            <person name="Chen C."/>
            <person name="Cichocki N."/>
            <person name="Clum A."/>
            <person name="Culley D."/>
            <person name="Crous P.W."/>
            <person name="Fauchery L."/>
            <person name="Girlanda M."/>
            <person name="Hayes R."/>
            <person name="Keri Z."/>
            <person name="Labutti K."/>
            <person name="Lipzen A."/>
            <person name="Lombard V."/>
            <person name="Magnuson J."/>
            <person name="Maillard F."/>
            <person name="Morin E."/>
            <person name="Murat C."/>
            <person name="Nolan M."/>
            <person name="Ohm R."/>
            <person name="Pangilinan J."/>
            <person name="Pereira M."/>
            <person name="Perotto S."/>
            <person name="Peter M."/>
            <person name="Riley R."/>
            <person name="Sitrit Y."/>
            <person name="Stielow B."/>
            <person name="Szollosi G."/>
            <person name="Zifcakova L."/>
            <person name="Stursova M."/>
            <person name="Spatafora J.W."/>
            <person name="Tedersoo L."/>
            <person name="Vaario L.-M."/>
            <person name="Yamada A."/>
            <person name="Yan M."/>
            <person name="Wang P."/>
            <person name="Xu J."/>
            <person name="Bruns T."/>
            <person name="Baldrian P."/>
            <person name="Vilgalys R."/>
            <person name="Henrissat B."/>
            <person name="Grigoriev I.V."/>
            <person name="Hibbett D."/>
            <person name="Nagy L.G."/>
            <person name="Martin F.M."/>
        </authorList>
    </citation>
    <scope>NUCLEOTIDE SEQUENCE</scope>
    <source>
        <strain evidence="2">UH-Tt-Lm1</strain>
    </source>
</reference>
<reference evidence="2" key="1">
    <citation type="journal article" date="2020" name="Nat. Commun.">
        <title>Large-scale genome sequencing of mycorrhizal fungi provides insights into the early evolution of symbiotic traits.</title>
        <authorList>
            <person name="Miyauchi S."/>
            <person name="Kiss E."/>
            <person name="Kuo A."/>
            <person name="Drula E."/>
            <person name="Kohler A."/>
            <person name="Sanchez-Garcia M."/>
            <person name="Morin E."/>
            <person name="Andreopoulos B."/>
            <person name="Barry K.W."/>
            <person name="Bonito G."/>
            <person name="Buee M."/>
            <person name="Carver A."/>
            <person name="Chen C."/>
            <person name="Cichocki N."/>
            <person name="Clum A."/>
            <person name="Culley D."/>
            <person name="Crous P.W."/>
            <person name="Fauchery L."/>
            <person name="Girlanda M."/>
            <person name="Hayes R.D."/>
            <person name="Keri Z."/>
            <person name="LaButti K."/>
            <person name="Lipzen A."/>
            <person name="Lombard V."/>
            <person name="Magnuson J."/>
            <person name="Maillard F."/>
            <person name="Murat C."/>
            <person name="Nolan M."/>
            <person name="Ohm R.A."/>
            <person name="Pangilinan J."/>
            <person name="Pereira M.F."/>
            <person name="Perotto S."/>
            <person name="Peter M."/>
            <person name="Pfister S."/>
            <person name="Riley R."/>
            <person name="Sitrit Y."/>
            <person name="Stielow J.B."/>
            <person name="Szollosi G."/>
            <person name="Zifcakova L."/>
            <person name="Stursova M."/>
            <person name="Spatafora J.W."/>
            <person name="Tedersoo L."/>
            <person name="Vaario L.M."/>
            <person name="Yamada A."/>
            <person name="Yan M."/>
            <person name="Wang P."/>
            <person name="Xu J."/>
            <person name="Bruns T."/>
            <person name="Baldrian P."/>
            <person name="Vilgalys R."/>
            <person name="Dunand C."/>
            <person name="Henrissat B."/>
            <person name="Grigoriev I.V."/>
            <person name="Hibbett D."/>
            <person name="Nagy L.G."/>
            <person name="Martin F.M."/>
        </authorList>
    </citation>
    <scope>NUCLEOTIDE SEQUENCE</scope>
    <source>
        <strain evidence="2">UH-Tt-Lm1</strain>
    </source>
</reference>
<comment type="caution">
    <text evidence="2">The sequence shown here is derived from an EMBL/GenBank/DDBJ whole genome shotgun (WGS) entry which is preliminary data.</text>
</comment>
<feature type="compositionally biased region" description="Low complexity" evidence="1">
    <location>
        <begin position="227"/>
        <end position="241"/>
    </location>
</feature>
<feature type="region of interest" description="Disordered" evidence="1">
    <location>
        <begin position="207"/>
        <end position="244"/>
    </location>
</feature>
<dbReference type="AlphaFoldDB" id="A0A9P6HIP9"/>
<evidence type="ECO:0000256" key="1">
    <source>
        <dbReference type="SAM" id="MobiDB-lite"/>
    </source>
</evidence>
<name>A0A9P6HIP9_9AGAM</name>
<organism evidence="2 3">
    <name type="scientific">Thelephora terrestris</name>
    <dbReference type="NCBI Taxonomy" id="56493"/>
    <lineage>
        <taxon>Eukaryota</taxon>
        <taxon>Fungi</taxon>
        <taxon>Dikarya</taxon>
        <taxon>Basidiomycota</taxon>
        <taxon>Agaricomycotina</taxon>
        <taxon>Agaricomycetes</taxon>
        <taxon>Thelephorales</taxon>
        <taxon>Thelephoraceae</taxon>
        <taxon>Thelephora</taxon>
    </lineage>
</organism>
<accession>A0A9P6HIP9</accession>
<dbReference type="EMBL" id="WIUZ02000006">
    <property type="protein sequence ID" value="KAF9786213.1"/>
    <property type="molecule type" value="Genomic_DNA"/>
</dbReference>
<keyword evidence="3" id="KW-1185">Reference proteome</keyword>
<evidence type="ECO:0000313" key="2">
    <source>
        <dbReference type="EMBL" id="KAF9786213.1"/>
    </source>
</evidence>
<dbReference type="Proteomes" id="UP000736335">
    <property type="component" value="Unassembled WGS sequence"/>
</dbReference>
<dbReference type="OrthoDB" id="3299710at2759"/>
<proteinExistence type="predicted"/>